<evidence type="ECO:0000313" key="2">
    <source>
        <dbReference type="Proteomes" id="UP001458946"/>
    </source>
</evidence>
<comment type="caution">
    <text evidence="1">The sequence shown here is derived from an EMBL/GenBank/DDBJ whole genome shotgun (WGS) entry which is preliminary data.</text>
</comment>
<dbReference type="EMBL" id="BAABRN010000006">
    <property type="protein sequence ID" value="GAA5501064.1"/>
    <property type="molecule type" value="Genomic_DNA"/>
</dbReference>
<gene>
    <name evidence="1" type="ORF">Dxin01_00795</name>
</gene>
<name>A0ABP9V709_9DEIO</name>
<sequence>MDDKYMDVEYTVKIIVRQPEDVSTEMFGNVGDLITMRPNCELLCWETVNSEILAKPLPTAGRQE</sequence>
<accession>A0ABP9V709</accession>
<organism evidence="1 2">
    <name type="scientific">Deinococcus xinjiangensis</name>
    <dbReference type="NCBI Taxonomy" id="457454"/>
    <lineage>
        <taxon>Bacteria</taxon>
        <taxon>Thermotogati</taxon>
        <taxon>Deinococcota</taxon>
        <taxon>Deinococci</taxon>
        <taxon>Deinococcales</taxon>
        <taxon>Deinococcaceae</taxon>
        <taxon>Deinococcus</taxon>
    </lineage>
</organism>
<proteinExistence type="predicted"/>
<keyword evidence="2" id="KW-1185">Reference proteome</keyword>
<protein>
    <submittedName>
        <fullName evidence="1">Uncharacterized protein</fullName>
    </submittedName>
</protein>
<reference evidence="1 2" key="1">
    <citation type="submission" date="2024-02" db="EMBL/GenBank/DDBJ databases">
        <title>Deinococcus xinjiangensis NBRC 107630.</title>
        <authorList>
            <person name="Ichikawa N."/>
            <person name="Katano-Makiyama Y."/>
            <person name="Hidaka K."/>
        </authorList>
    </citation>
    <scope>NUCLEOTIDE SEQUENCE [LARGE SCALE GENOMIC DNA]</scope>
    <source>
        <strain evidence="1 2">NBRC 107630</strain>
    </source>
</reference>
<evidence type="ECO:0000313" key="1">
    <source>
        <dbReference type="EMBL" id="GAA5501064.1"/>
    </source>
</evidence>
<dbReference type="Proteomes" id="UP001458946">
    <property type="component" value="Unassembled WGS sequence"/>
</dbReference>
<dbReference type="RefSeq" id="WP_353541038.1">
    <property type="nucleotide sequence ID" value="NZ_BAABRN010000006.1"/>
</dbReference>